<accession>A0A4Q8AKV6</accession>
<evidence type="ECO:0000256" key="1">
    <source>
        <dbReference type="ARBA" id="ARBA00001231"/>
    </source>
</evidence>
<name>A0A4Q8AKV6_9MICO</name>
<feature type="region of interest" description="Disordered" evidence="6">
    <location>
        <begin position="41"/>
        <end position="67"/>
    </location>
</feature>
<comment type="caution">
    <text evidence="8">The sequence shown here is derived from an EMBL/GenBank/DDBJ whole genome shotgun (WGS) entry which is preliminary data.</text>
</comment>
<evidence type="ECO:0000256" key="2">
    <source>
        <dbReference type="ARBA" id="ARBA00005336"/>
    </source>
</evidence>
<dbReference type="SUPFAM" id="SSF51445">
    <property type="entry name" value="(Trans)glycosidases"/>
    <property type="match status" value="1"/>
</dbReference>
<dbReference type="InterPro" id="IPR050226">
    <property type="entry name" value="NagZ_Beta-hexosaminidase"/>
</dbReference>
<dbReference type="InterPro" id="IPR001764">
    <property type="entry name" value="Glyco_hydro_3_N"/>
</dbReference>
<evidence type="ECO:0000313" key="8">
    <source>
        <dbReference type="EMBL" id="RZU65157.1"/>
    </source>
</evidence>
<keyword evidence="5" id="KW-0326">Glycosidase</keyword>
<dbReference type="PANTHER" id="PTHR30480">
    <property type="entry name" value="BETA-HEXOSAMINIDASE-RELATED"/>
    <property type="match status" value="1"/>
</dbReference>
<dbReference type="InterPro" id="IPR036962">
    <property type="entry name" value="Glyco_hydro_3_N_sf"/>
</dbReference>
<keyword evidence="9" id="KW-1185">Reference proteome</keyword>
<dbReference type="InterPro" id="IPR017853">
    <property type="entry name" value="GH"/>
</dbReference>
<dbReference type="Proteomes" id="UP000291483">
    <property type="component" value="Unassembled WGS sequence"/>
</dbReference>
<proteinExistence type="inferred from homology"/>
<evidence type="ECO:0000256" key="6">
    <source>
        <dbReference type="SAM" id="MobiDB-lite"/>
    </source>
</evidence>
<dbReference type="GO" id="GO:0004563">
    <property type="term" value="F:beta-N-acetylhexosaminidase activity"/>
    <property type="evidence" value="ECO:0007669"/>
    <property type="project" value="UniProtKB-EC"/>
</dbReference>
<dbReference type="EC" id="3.2.1.52" evidence="3"/>
<reference evidence="8 9" key="1">
    <citation type="submission" date="2019-02" db="EMBL/GenBank/DDBJ databases">
        <title>Sequencing the genomes of 1000 actinobacteria strains.</title>
        <authorList>
            <person name="Klenk H.-P."/>
        </authorList>
    </citation>
    <scope>NUCLEOTIDE SEQUENCE [LARGE SCALE GENOMIC DNA]</scope>
    <source>
        <strain evidence="8 9">DSM 18319</strain>
    </source>
</reference>
<sequence length="405" mass="41618">MSSASQARSGSTPRNRIRRLAAVLLAPALLLGVSGCMTGIGPSAERPSPAATEPSVEPSPSAEPDPAETALATMTLEQKIASLLILHTPGTDGAAQRAFIDRYGLGGVILMGANIPGGTEATDTAALAAMTATIRGDDEIPPFIGIDQEGGEVVRVGPDPAPGADQLRGLPVEATEQAFQARSTMLADAGISLNFGVVADVSADPSSFIYGRSLGGDAAASSARVAAAVTGEGDRVLSTIKHFPGHGAAPGDSHVGIPSSEMRYLDWTRQEAPPFRAGIDAGADFVMFGHLAFPAIDAQPASLSSAWHHILREQLGFTGLCISDDMRMLQDSGDPRYADPVQNVIAAFAAGTSIVLYTLPADPATIGVDIDAVIRGVADAVRSGHISAEQIDADALAALRLRETA</sequence>
<protein>
    <recommendedName>
        <fullName evidence="3">beta-N-acetylhexosaminidase</fullName>
        <ecNumber evidence="3">3.2.1.52</ecNumber>
    </recommendedName>
</protein>
<dbReference type="PANTHER" id="PTHR30480:SF13">
    <property type="entry name" value="BETA-HEXOSAMINIDASE"/>
    <property type="match status" value="1"/>
</dbReference>
<organism evidence="8 9">
    <name type="scientific">Microterricola gilva</name>
    <dbReference type="NCBI Taxonomy" id="393267"/>
    <lineage>
        <taxon>Bacteria</taxon>
        <taxon>Bacillati</taxon>
        <taxon>Actinomycetota</taxon>
        <taxon>Actinomycetes</taxon>
        <taxon>Micrococcales</taxon>
        <taxon>Microbacteriaceae</taxon>
        <taxon>Microterricola</taxon>
    </lineage>
</organism>
<evidence type="ECO:0000256" key="5">
    <source>
        <dbReference type="ARBA" id="ARBA00023295"/>
    </source>
</evidence>
<dbReference type="Pfam" id="PF00933">
    <property type="entry name" value="Glyco_hydro_3"/>
    <property type="match status" value="1"/>
</dbReference>
<comment type="similarity">
    <text evidence="2">Belongs to the glycosyl hydrolase 3 family.</text>
</comment>
<feature type="compositionally biased region" description="Low complexity" evidence="6">
    <location>
        <begin position="47"/>
        <end position="67"/>
    </location>
</feature>
<dbReference type="OrthoDB" id="9805821at2"/>
<comment type="catalytic activity">
    <reaction evidence="1">
        <text>Hydrolysis of terminal non-reducing N-acetyl-D-hexosamine residues in N-acetyl-beta-D-hexosaminides.</text>
        <dbReference type="EC" id="3.2.1.52"/>
    </reaction>
</comment>
<dbReference type="GO" id="GO:0009254">
    <property type="term" value="P:peptidoglycan turnover"/>
    <property type="evidence" value="ECO:0007669"/>
    <property type="project" value="TreeGrafter"/>
</dbReference>
<dbReference type="EMBL" id="SHLC01000001">
    <property type="protein sequence ID" value="RZU65157.1"/>
    <property type="molecule type" value="Genomic_DNA"/>
</dbReference>
<evidence type="ECO:0000259" key="7">
    <source>
        <dbReference type="Pfam" id="PF00933"/>
    </source>
</evidence>
<keyword evidence="4" id="KW-0378">Hydrolase</keyword>
<dbReference type="Gene3D" id="3.20.20.300">
    <property type="entry name" value="Glycoside hydrolase, family 3, N-terminal domain"/>
    <property type="match status" value="1"/>
</dbReference>
<evidence type="ECO:0000256" key="3">
    <source>
        <dbReference type="ARBA" id="ARBA00012663"/>
    </source>
</evidence>
<evidence type="ECO:0000313" key="9">
    <source>
        <dbReference type="Proteomes" id="UP000291483"/>
    </source>
</evidence>
<gene>
    <name evidence="8" type="ORF">EV379_1480</name>
</gene>
<dbReference type="GO" id="GO:0005975">
    <property type="term" value="P:carbohydrate metabolic process"/>
    <property type="evidence" value="ECO:0007669"/>
    <property type="project" value="InterPro"/>
</dbReference>
<dbReference type="AlphaFoldDB" id="A0A4Q8AKV6"/>
<dbReference type="RefSeq" id="WP_130505551.1">
    <property type="nucleotide sequence ID" value="NZ_SHLC01000001.1"/>
</dbReference>
<feature type="domain" description="Glycoside hydrolase family 3 N-terminal" evidence="7">
    <location>
        <begin position="75"/>
        <end position="395"/>
    </location>
</feature>
<evidence type="ECO:0000256" key="4">
    <source>
        <dbReference type="ARBA" id="ARBA00022801"/>
    </source>
</evidence>